<feature type="domain" description="Secretion system C-terminal sorting" evidence="1">
    <location>
        <begin position="257"/>
        <end position="323"/>
    </location>
</feature>
<dbReference type="EMBL" id="JADKFW010000004">
    <property type="protein sequence ID" value="MBK9716580.1"/>
    <property type="molecule type" value="Genomic_DNA"/>
</dbReference>
<dbReference type="Proteomes" id="UP000808349">
    <property type="component" value="Unassembled WGS sequence"/>
</dbReference>
<dbReference type="InterPro" id="IPR021615">
    <property type="entry name" value="Omp28"/>
</dbReference>
<gene>
    <name evidence="2" type="ORF">IPO85_03495</name>
</gene>
<dbReference type="SUPFAM" id="SSF52833">
    <property type="entry name" value="Thioredoxin-like"/>
    <property type="match status" value="2"/>
</dbReference>
<evidence type="ECO:0000259" key="1">
    <source>
        <dbReference type="Pfam" id="PF18962"/>
    </source>
</evidence>
<reference evidence="2 3" key="1">
    <citation type="submission" date="2020-10" db="EMBL/GenBank/DDBJ databases">
        <title>Connecting structure to function with the recovery of over 1000 high-quality activated sludge metagenome-assembled genomes encoding full-length rRNA genes using long-read sequencing.</title>
        <authorList>
            <person name="Singleton C.M."/>
            <person name="Petriglieri F."/>
            <person name="Kristensen J.M."/>
            <person name="Kirkegaard R.H."/>
            <person name="Michaelsen T.Y."/>
            <person name="Andersen M.H."/>
            <person name="Karst S.M."/>
            <person name="Dueholm M.S."/>
            <person name="Nielsen P.H."/>
            <person name="Albertsen M."/>
        </authorList>
    </citation>
    <scope>NUCLEOTIDE SEQUENCE [LARGE SCALE GENOMIC DNA]</scope>
    <source>
        <strain evidence="2">Ribe_18-Q3-R11-54_BAT3C.373</strain>
    </source>
</reference>
<dbReference type="Pfam" id="PF18962">
    <property type="entry name" value="Por_Secre_tail"/>
    <property type="match status" value="1"/>
</dbReference>
<dbReference type="InterPro" id="IPR036249">
    <property type="entry name" value="Thioredoxin-like_sf"/>
</dbReference>
<dbReference type="InterPro" id="IPR026444">
    <property type="entry name" value="Secre_tail"/>
</dbReference>
<organism evidence="2 3">
    <name type="scientific">Candidatus Defluviibacterium haderslevense</name>
    <dbReference type="NCBI Taxonomy" id="2981993"/>
    <lineage>
        <taxon>Bacteria</taxon>
        <taxon>Pseudomonadati</taxon>
        <taxon>Bacteroidota</taxon>
        <taxon>Saprospiria</taxon>
        <taxon>Saprospirales</taxon>
        <taxon>Saprospiraceae</taxon>
        <taxon>Candidatus Defluviibacterium</taxon>
    </lineage>
</organism>
<evidence type="ECO:0000313" key="3">
    <source>
        <dbReference type="Proteomes" id="UP000808349"/>
    </source>
</evidence>
<accession>A0A9D7S655</accession>
<protein>
    <submittedName>
        <fullName evidence="2">Omp28-related outer membrane protein</fullName>
    </submittedName>
</protein>
<dbReference type="NCBIfam" id="TIGR04183">
    <property type="entry name" value="Por_Secre_tail"/>
    <property type="match status" value="1"/>
</dbReference>
<dbReference type="Pfam" id="PF11551">
    <property type="entry name" value="Omp28"/>
    <property type="match status" value="1"/>
</dbReference>
<name>A0A9D7S655_9BACT</name>
<comment type="caution">
    <text evidence="2">The sequence shown here is derived from an EMBL/GenBank/DDBJ whole genome shotgun (WGS) entry which is preliminary data.</text>
</comment>
<dbReference type="Gene3D" id="3.40.30.10">
    <property type="entry name" value="Glutaredoxin"/>
    <property type="match status" value="1"/>
</dbReference>
<dbReference type="InterPro" id="IPR013783">
    <property type="entry name" value="Ig-like_fold"/>
</dbReference>
<sequence>MIKRLSLLILLVLSVLFINAQAKRYIFMEHFTNTWCSICGSQNPKFYSVLKNYEGNYHHMTIHPSFPYNQCPLYNANKTENSLRANYYSVSSTPTIVVNGLTSKSASSVNAAYLNSELGKTSPIQLIVKETGTSNRSISVEVLTLGNKPAGTYKIYAAALEKVLNFNAQNGEKVHQNVFRKFVSSADGDVINLAEAGGVINLNYNLNIDPTWVESQMYVLVWVQNINTKEVMNSGNKFDITSSVSSPIYTNFQILTNPVKQNLVLQLDRPITGEYIISNIMGQTIEHGYLPTNSNRLDVLVSNYKKGMYLVRIQSGNLKTTKRWVKD</sequence>
<dbReference type="Gene3D" id="2.60.40.10">
    <property type="entry name" value="Immunoglobulins"/>
    <property type="match status" value="1"/>
</dbReference>
<proteinExistence type="predicted"/>
<dbReference type="AlphaFoldDB" id="A0A9D7S655"/>
<evidence type="ECO:0000313" key="2">
    <source>
        <dbReference type="EMBL" id="MBK9716580.1"/>
    </source>
</evidence>